<keyword evidence="4" id="KW-0812">Transmembrane</keyword>
<dbReference type="FunFam" id="1.10.246.20:FF:000003">
    <property type="entry name" value="Mediator of RNA polymerase II transcription subunit 15a"/>
    <property type="match status" value="2"/>
</dbReference>
<gene>
    <name evidence="6" type="ORF">RchiOBHm_Chr5g0075861</name>
</gene>
<keyword evidence="7" id="KW-1185">Reference proteome</keyword>
<sequence>MDNNNGSPPQGGEPAMDAGDWRCQLQVDSRQRIVIKIMDTLKRHLPYSSEDELKKIAVTFEEKIYVAATSQSDYLRTISLKMLTMETKSQNRMANSLQSNCAGSSGIQLPSENIQNNIPPAGIQSSTGLPSVLPHDSGPQQQTLPPQHQQQQFIGLMDNNNGIHPQGGEPAMDAGDWRSQLQVDSRQRIVNKMVDTLKRHLPFSGQEGLDELKKIAVRFEEKIYVAATSQSDYLRKISLKMLNMDTKSQNTMAKSLQSNSAGSSGMQPQVTNQGQLLSENIQSNIPPPGVQNSAGLSSALPPTSVPQQQILPPQHQPQQLIASLDSTAQTGNTNGADWKEEVYQKYQKKMQKLYIFQHDVQRQKEQQQQLPGQLQPELHQISVVNDVNTNALSSSQSGINMLQANVIPPSILQKPQVYQNELRIQLLHQRQMQLQLMEKQQRIQQQQQQQAKQQVPGLSQAHQLPQLHQISVVKDVNVDASSSPTGSSMLQANIDPPHPNSITVDNKHLKQDQEQKMFQNQLKQPYQKQWTQKQQMLQEMQQLQIQKLQQQAKQQLHHIYVIYLIFLTILLGAAFFGTGY</sequence>
<comment type="subcellular location">
    <subcellularLocation>
        <location evidence="1">Nucleus</location>
    </subcellularLocation>
</comment>
<feature type="transmembrane region" description="Helical" evidence="4">
    <location>
        <begin position="559"/>
        <end position="578"/>
    </location>
</feature>
<evidence type="ECO:0000259" key="5">
    <source>
        <dbReference type="Pfam" id="PF16987"/>
    </source>
</evidence>
<feature type="compositionally biased region" description="Polar residues" evidence="3">
    <location>
        <begin position="99"/>
        <end position="129"/>
    </location>
</feature>
<dbReference type="GO" id="GO:0005634">
    <property type="term" value="C:nucleus"/>
    <property type="evidence" value="ECO:0007669"/>
    <property type="project" value="UniProtKB-SubCell"/>
</dbReference>
<feature type="compositionally biased region" description="Low complexity" evidence="3">
    <location>
        <begin position="306"/>
        <end position="316"/>
    </location>
</feature>
<reference evidence="6 7" key="1">
    <citation type="journal article" date="2018" name="Nat. Genet.">
        <title>The Rosa genome provides new insights in the design of modern roses.</title>
        <authorList>
            <person name="Bendahmane M."/>
        </authorList>
    </citation>
    <scope>NUCLEOTIDE SEQUENCE [LARGE SCALE GENOMIC DNA]</scope>
    <source>
        <strain evidence="7">cv. Old Blush</strain>
    </source>
</reference>
<dbReference type="STRING" id="74649.A0A2P6QLL0"/>
<dbReference type="GO" id="GO:0003713">
    <property type="term" value="F:transcription coactivator activity"/>
    <property type="evidence" value="ECO:0007669"/>
    <property type="project" value="InterPro"/>
</dbReference>
<keyword evidence="2" id="KW-0539">Nucleus</keyword>
<protein>
    <submittedName>
        <fullName evidence="6">Putative coactivator CBP, KIX domain-containing protein</fullName>
    </submittedName>
</protein>
<dbReference type="PANTHER" id="PTHR33137">
    <property type="entry name" value="MEDIATOR OF RNA POLYMERASE II TRANSCRIPTION SUBUNIT 15A-RELATED"/>
    <property type="match status" value="1"/>
</dbReference>
<name>A0A2P6QLL0_ROSCH</name>
<evidence type="ECO:0000256" key="4">
    <source>
        <dbReference type="SAM" id="Phobius"/>
    </source>
</evidence>
<dbReference type="SUPFAM" id="SSF47040">
    <property type="entry name" value="Kix domain of CBP (creb binding protein)"/>
    <property type="match status" value="1"/>
</dbReference>
<evidence type="ECO:0000256" key="3">
    <source>
        <dbReference type="SAM" id="MobiDB-lite"/>
    </source>
</evidence>
<dbReference type="GO" id="GO:0031490">
    <property type="term" value="F:chromatin DNA binding"/>
    <property type="evidence" value="ECO:0007669"/>
    <property type="project" value="InterPro"/>
</dbReference>
<feature type="compositionally biased region" description="Low complexity" evidence="3">
    <location>
        <begin position="139"/>
        <end position="150"/>
    </location>
</feature>
<evidence type="ECO:0000256" key="1">
    <source>
        <dbReference type="ARBA" id="ARBA00004123"/>
    </source>
</evidence>
<feature type="domain" description="Mediator complex subunit 15 KIX" evidence="5">
    <location>
        <begin position="175"/>
        <end position="254"/>
    </location>
</feature>
<dbReference type="Gramene" id="PRQ35056">
    <property type="protein sequence ID" value="PRQ35056"/>
    <property type="gene ID" value="RchiOBHm_Chr5g0075861"/>
</dbReference>
<dbReference type="EMBL" id="PDCK01000043">
    <property type="protein sequence ID" value="PRQ35056.1"/>
    <property type="molecule type" value="Genomic_DNA"/>
</dbReference>
<dbReference type="AlphaFoldDB" id="A0A2P6QLL0"/>
<keyword evidence="4" id="KW-0472">Membrane</keyword>
<evidence type="ECO:0000313" key="7">
    <source>
        <dbReference type="Proteomes" id="UP000238479"/>
    </source>
</evidence>
<evidence type="ECO:0000313" key="6">
    <source>
        <dbReference type="EMBL" id="PRQ35056.1"/>
    </source>
</evidence>
<dbReference type="InterPro" id="IPR044661">
    <property type="entry name" value="MED15a/b/c-like"/>
</dbReference>
<feature type="compositionally biased region" description="Polar residues" evidence="3">
    <location>
        <begin position="250"/>
        <end position="296"/>
    </location>
</feature>
<accession>A0A2P6QLL0</accession>
<feature type="domain" description="Mediator complex subunit 15 KIX" evidence="5">
    <location>
        <begin position="19"/>
        <end position="96"/>
    </location>
</feature>
<dbReference type="Proteomes" id="UP000238479">
    <property type="component" value="Chromosome 5"/>
</dbReference>
<dbReference type="Gene3D" id="1.10.246.20">
    <property type="entry name" value="Coactivator CBP, KIX domain"/>
    <property type="match status" value="2"/>
</dbReference>
<keyword evidence="4" id="KW-1133">Transmembrane helix</keyword>
<dbReference type="InterPro" id="IPR036529">
    <property type="entry name" value="KIX_dom_sf"/>
</dbReference>
<dbReference type="PANTHER" id="PTHR33137:SF4">
    <property type="entry name" value="MEDIATOR OF RNA POLYMERASE II TRANSCRIPTION SUBUNIT 15A-RELATED"/>
    <property type="match status" value="1"/>
</dbReference>
<dbReference type="Pfam" id="PF16987">
    <property type="entry name" value="KIX_2"/>
    <property type="match status" value="2"/>
</dbReference>
<comment type="caution">
    <text evidence="6">The sequence shown here is derived from an EMBL/GenBank/DDBJ whole genome shotgun (WGS) entry which is preliminary data.</text>
</comment>
<feature type="region of interest" description="Disordered" evidence="3">
    <location>
        <begin position="250"/>
        <end position="316"/>
    </location>
</feature>
<dbReference type="InterPro" id="IPR036546">
    <property type="entry name" value="MED15_KIX"/>
</dbReference>
<evidence type="ECO:0000256" key="2">
    <source>
        <dbReference type="ARBA" id="ARBA00023242"/>
    </source>
</evidence>
<proteinExistence type="predicted"/>
<feature type="region of interest" description="Disordered" evidence="3">
    <location>
        <begin position="99"/>
        <end position="150"/>
    </location>
</feature>
<organism evidence="6 7">
    <name type="scientific">Rosa chinensis</name>
    <name type="common">China rose</name>
    <dbReference type="NCBI Taxonomy" id="74649"/>
    <lineage>
        <taxon>Eukaryota</taxon>
        <taxon>Viridiplantae</taxon>
        <taxon>Streptophyta</taxon>
        <taxon>Embryophyta</taxon>
        <taxon>Tracheophyta</taxon>
        <taxon>Spermatophyta</taxon>
        <taxon>Magnoliopsida</taxon>
        <taxon>eudicotyledons</taxon>
        <taxon>Gunneridae</taxon>
        <taxon>Pentapetalae</taxon>
        <taxon>rosids</taxon>
        <taxon>fabids</taxon>
        <taxon>Rosales</taxon>
        <taxon>Rosaceae</taxon>
        <taxon>Rosoideae</taxon>
        <taxon>Rosoideae incertae sedis</taxon>
        <taxon>Rosa</taxon>
    </lineage>
</organism>